<feature type="compositionally biased region" description="Polar residues" evidence="1">
    <location>
        <begin position="261"/>
        <end position="274"/>
    </location>
</feature>
<feature type="compositionally biased region" description="Low complexity" evidence="1">
    <location>
        <begin position="1920"/>
        <end position="1938"/>
    </location>
</feature>
<dbReference type="EMBL" id="CDMZ01004700">
    <property type="protein sequence ID" value="CEM50570.1"/>
    <property type="molecule type" value="Genomic_DNA"/>
</dbReference>
<feature type="region of interest" description="Disordered" evidence="1">
    <location>
        <begin position="1843"/>
        <end position="1963"/>
    </location>
</feature>
<feature type="compositionally biased region" description="Acidic residues" evidence="1">
    <location>
        <begin position="563"/>
        <end position="572"/>
    </location>
</feature>
<feature type="compositionally biased region" description="Polar residues" evidence="1">
    <location>
        <begin position="386"/>
        <end position="395"/>
    </location>
</feature>
<protein>
    <submittedName>
        <fullName evidence="2">Uncharacterized protein</fullName>
    </submittedName>
</protein>
<feature type="compositionally biased region" description="Polar residues" evidence="1">
    <location>
        <begin position="70"/>
        <end position="79"/>
    </location>
</feature>
<feature type="compositionally biased region" description="Basic and acidic residues" evidence="1">
    <location>
        <begin position="24"/>
        <end position="35"/>
    </location>
</feature>
<feature type="compositionally biased region" description="Polar residues" evidence="1">
    <location>
        <begin position="627"/>
        <end position="636"/>
    </location>
</feature>
<feature type="compositionally biased region" description="Polar residues" evidence="1">
    <location>
        <begin position="668"/>
        <end position="678"/>
    </location>
</feature>
<evidence type="ECO:0000313" key="2">
    <source>
        <dbReference type="EMBL" id="CEM50570.1"/>
    </source>
</evidence>
<feature type="compositionally biased region" description="Basic and acidic residues" evidence="1">
    <location>
        <begin position="353"/>
        <end position="373"/>
    </location>
</feature>
<feature type="region of interest" description="Disordered" evidence="1">
    <location>
        <begin position="1476"/>
        <end position="1495"/>
    </location>
</feature>
<feature type="region of interest" description="Disordered" evidence="1">
    <location>
        <begin position="795"/>
        <end position="817"/>
    </location>
</feature>
<feature type="compositionally biased region" description="Low complexity" evidence="1">
    <location>
        <begin position="1077"/>
        <end position="1091"/>
    </location>
</feature>
<feature type="compositionally biased region" description="Low complexity" evidence="1">
    <location>
        <begin position="473"/>
        <end position="482"/>
    </location>
</feature>
<feature type="compositionally biased region" description="Basic and acidic residues" evidence="1">
    <location>
        <begin position="1"/>
        <end position="14"/>
    </location>
</feature>
<feature type="compositionally biased region" description="Polar residues" evidence="1">
    <location>
        <begin position="758"/>
        <end position="767"/>
    </location>
</feature>
<feature type="region of interest" description="Disordered" evidence="1">
    <location>
        <begin position="597"/>
        <end position="724"/>
    </location>
</feature>
<feature type="region of interest" description="Disordered" evidence="1">
    <location>
        <begin position="747"/>
        <end position="781"/>
    </location>
</feature>
<sequence length="1963" mass="213790">MTSQEDRQGRDDSRRHRRSSVAQKRTEKQPRRELSRTSTSLYTILSPGASPGREGKGDNRKEKKLERRSQASSLRTLSSAVEHESIVERHQSVKGRESEVSADKLPSAFRESIGERRERRRASRKTKELESFASSLLSTSSSSSSYPSLHLPPPVKRSQQQDSKRTSKEGEVLANTVTTNEGSATESGRGRSHSSQPSLSLAGSSLSLYGGAIDRPELEQMVQEEVRAFMDSLNNGAGRGSEAPLRPGGRTNVSVPLPRSASGTVLLQHSNRPSSRVGGDREEGGERNQQARVEISRRPQVTLSPLSTNLSPPLPLYEGNQQQTLIAFNARVADDSQERGHTTVLRNLREAKDRERERCRRGREEAQDDRERLTVSPSNPPEDLQQKSAAPSSRLLQPPHSRRSKTRTERTREGRGTRRQKEDRGGEEKGCRLIQTSAQPDNKSQAYHLHSRPHQPSSPSPAPYRTAQRTVQSSVASSGGRSSRTRHGQGRAEVRNNVEAHSGQGSASSTLPLHEEQPVGRIPSRREIAELSPLSGSRPRSQAAEESGNLKPPIEYRKRTADSMEEPYEGTEEAQSNYGRSTSVLESRRAFMNKILASKASNRMETNETEGGQGQEQDAVQAIHPSAQLNPHNTGNPPHIIPPPSRLALHSPARSRNTQPDGLRHSPRSNGLQQPGSTHESHCKVPTVDHHGTTPNTNNHDCLKAHRGPKSPLHPKYQAPNSNPDSIEAITGSLPVSTEALARGLAPSADLKPKFDTQKTANESGNGTHLRASAGTGSGSNPLLYSKCQFAKEMGGDHENRESIGAETNNDRQNPLPCPRCPLSIDLMRIGAASEHPFPPPSYKVHAPLPEKSSRLTMASHSRPPPSFEGQREPQVTTTHSPREHNRGGGSAPSGGCTHHPLPKWPPSPNRIQVPQSGDVPLPKGDGGATTTGLTCTSIPPPHIAPRTHYTKEVPGCPTCPCCPPPSCCPPVPCAPCRPLTPSPRDTEHSLPYQPQRLSPSCKGHTPPVNRRGCSDPCPSTDIFPDGPRHACCPANERVCKTPPPYPTRGECRPRRKNSVLQSFIRFLKGRGRRSRSPSASPCRRPAPQASGCSTVTVETTLRSRSGRPVVAARSVCHTDTLATSCCGEEAAIREISTALARLVEGEEDGCSEASAPPCERSRRWPLRRRRAASCDTACTVQTCRPMQRPKIHWSFMRRRRKCGGNDTLRESAVDDEESCRPSRQGKPLGRPGRGVSSVPLPLKFPTQRSTLDAGPCSVGRKGQDAPSARVIDIVVGKAEEGGCCKEDPVAVTISVRQPGEDNTTETEVQAAADPLDEEAEARESSHLHFSQQTRMRAGESQQQQQEAEVWCPGPPPAPSMTDAFITFPPSMGQDAPPLRTARRQKEVDTRVETLMASGGEHLVCNRFPQVKAVHPNDLMPPDTREQTGVRKRMNDWSNVTRDGQFQQSIHSHFLRKGVLDLKDLGSQWEKEDIPSILPPVNEAEDKSPEDAHPVNRLGQRFDASQPGSGADGGVIADPALYMKSLCVGLQDPDHSGIGEEGEFQGRVGIRELARLVGLPPSDPQESAAQLRDGAGTSPNLPGQILKHFQILKQEEGGGVAESNHPIRRETEQLAVDTNEELHRRWGNDDSDDEAGKEGDSDGGDGDVMKKWKDAVDSGMTGREWLRKRRGSTITKKKMKELHKLRAQADAQMKGENLGAGEFLGGQKKCECGSRKLTCAQSPNTIHVAIFPGPKERKTGANQLPHIPHPQGDLSSHDKKVFIGEDVTGSFGPDEAQVIIFDKRKGKKPETWFERQNPLREKEEIENYNLKKTFIISTNTKHAKPATILRNPAVHFATDMTARRKRVQMAQRPSGVFKSSANGATRSREGTVKSDTKGEPASPQPAAPPNLTGSLPPPEGSQQRTQEDPPGTAGTTNVLQAAQTTQPQAGATAAPPTQAEDDAKIEGGSVRSKATGPLSGTQM</sequence>
<feature type="compositionally biased region" description="Basic and acidic residues" evidence="1">
    <location>
        <begin position="679"/>
        <end position="692"/>
    </location>
</feature>
<organism evidence="2">
    <name type="scientific">Chromera velia CCMP2878</name>
    <dbReference type="NCBI Taxonomy" id="1169474"/>
    <lineage>
        <taxon>Eukaryota</taxon>
        <taxon>Sar</taxon>
        <taxon>Alveolata</taxon>
        <taxon>Colpodellida</taxon>
        <taxon>Chromeraceae</taxon>
        <taxon>Chromera</taxon>
    </lineage>
</organism>
<feature type="compositionally biased region" description="Basic and acidic residues" evidence="1">
    <location>
        <begin position="53"/>
        <end position="69"/>
    </location>
</feature>
<feature type="compositionally biased region" description="Low complexity" evidence="1">
    <location>
        <begin position="302"/>
        <end position="311"/>
    </location>
</feature>
<gene>
    <name evidence="2" type="ORF">Cvel_1659</name>
</gene>
<feature type="compositionally biased region" description="Basic and acidic residues" evidence="1">
    <location>
        <begin position="81"/>
        <end position="102"/>
    </location>
</feature>
<feature type="region of interest" description="Disordered" evidence="1">
    <location>
        <begin position="1206"/>
        <end position="1264"/>
    </location>
</feature>
<proteinExistence type="predicted"/>
<feature type="compositionally biased region" description="Polar residues" evidence="1">
    <location>
        <begin position="573"/>
        <end position="585"/>
    </location>
</feature>
<feature type="compositionally biased region" description="Basic and acidic residues" evidence="1">
    <location>
        <begin position="1866"/>
        <end position="1878"/>
    </location>
</feature>
<feature type="region of interest" description="Disordered" evidence="1">
    <location>
        <begin position="232"/>
        <end position="317"/>
    </location>
</feature>
<evidence type="ECO:0000256" key="1">
    <source>
        <dbReference type="SAM" id="MobiDB-lite"/>
    </source>
</evidence>
<feature type="region of interest" description="Disordered" evidence="1">
    <location>
        <begin position="353"/>
        <end position="585"/>
    </location>
</feature>
<feature type="compositionally biased region" description="Basic and acidic residues" evidence="1">
    <location>
        <begin position="162"/>
        <end position="171"/>
    </location>
</feature>
<dbReference type="VEuPathDB" id="CryptoDB:Cvel_1659"/>
<feature type="region of interest" description="Disordered" evidence="1">
    <location>
        <begin position="1597"/>
        <end position="1655"/>
    </location>
</feature>
<feature type="region of interest" description="Disordered" evidence="1">
    <location>
        <begin position="1"/>
        <end position="204"/>
    </location>
</feature>
<name>A0A0G4I110_9ALVE</name>
<feature type="compositionally biased region" description="Polar residues" evidence="1">
    <location>
        <begin position="175"/>
        <end position="186"/>
    </location>
</feature>
<feature type="compositionally biased region" description="Low complexity" evidence="1">
    <location>
        <begin position="134"/>
        <end position="149"/>
    </location>
</feature>
<feature type="compositionally biased region" description="Basic and acidic residues" evidence="1">
    <location>
        <begin position="1620"/>
        <end position="1640"/>
    </location>
</feature>
<reference evidence="2" key="1">
    <citation type="submission" date="2014-11" db="EMBL/GenBank/DDBJ databases">
        <authorList>
            <person name="Otto D Thomas"/>
            <person name="Naeem Raeece"/>
        </authorList>
    </citation>
    <scope>NUCLEOTIDE SEQUENCE</scope>
</reference>
<feature type="region of interest" description="Disordered" evidence="1">
    <location>
        <begin position="855"/>
        <end position="940"/>
    </location>
</feature>
<feature type="region of interest" description="Disordered" evidence="1">
    <location>
        <begin position="1070"/>
        <end position="1092"/>
    </location>
</feature>
<feature type="compositionally biased region" description="Polar residues" evidence="1">
    <location>
        <begin position="434"/>
        <end position="445"/>
    </location>
</feature>
<feature type="compositionally biased region" description="Basic and acidic residues" evidence="1">
    <location>
        <begin position="795"/>
        <end position="804"/>
    </location>
</feature>
<feature type="compositionally biased region" description="Low complexity" evidence="1">
    <location>
        <begin position="193"/>
        <end position="204"/>
    </location>
</feature>
<feature type="region of interest" description="Disordered" evidence="1">
    <location>
        <begin position="1559"/>
        <end position="1580"/>
    </location>
</feature>
<feature type="compositionally biased region" description="Basic and acidic residues" evidence="1">
    <location>
        <begin position="406"/>
        <end position="431"/>
    </location>
</feature>
<feature type="compositionally biased region" description="Basic and acidic residues" evidence="1">
    <location>
        <begin position="1484"/>
        <end position="1494"/>
    </location>
</feature>
<feature type="compositionally biased region" description="Basic and acidic residues" evidence="1">
    <location>
        <begin position="513"/>
        <end position="529"/>
    </location>
</feature>
<accession>A0A0G4I110</accession>